<name>A0AAE1NZ40_9EUCA</name>
<dbReference type="Proteomes" id="UP001292094">
    <property type="component" value="Unassembled WGS sequence"/>
</dbReference>
<keyword evidence="2" id="KW-1185">Reference proteome</keyword>
<proteinExistence type="predicted"/>
<protein>
    <submittedName>
        <fullName evidence="1">Uncharacterized protein</fullName>
    </submittedName>
</protein>
<dbReference type="EMBL" id="JAWZYT010003540">
    <property type="protein sequence ID" value="KAK4297942.1"/>
    <property type="molecule type" value="Genomic_DNA"/>
</dbReference>
<reference evidence="1" key="1">
    <citation type="submission" date="2023-11" db="EMBL/GenBank/DDBJ databases">
        <title>Genome assemblies of two species of porcelain crab, Petrolisthes cinctipes and Petrolisthes manimaculis (Anomura: Porcellanidae).</title>
        <authorList>
            <person name="Angst P."/>
        </authorList>
    </citation>
    <scope>NUCLEOTIDE SEQUENCE</scope>
    <source>
        <strain evidence="1">PB745_02</strain>
        <tissue evidence="1">Gill</tissue>
    </source>
</reference>
<comment type="caution">
    <text evidence="1">The sequence shown here is derived from an EMBL/GenBank/DDBJ whole genome shotgun (WGS) entry which is preliminary data.</text>
</comment>
<evidence type="ECO:0000313" key="2">
    <source>
        <dbReference type="Proteomes" id="UP001292094"/>
    </source>
</evidence>
<evidence type="ECO:0000313" key="1">
    <source>
        <dbReference type="EMBL" id="KAK4297942.1"/>
    </source>
</evidence>
<dbReference type="AlphaFoldDB" id="A0AAE1NZ40"/>
<organism evidence="1 2">
    <name type="scientific">Petrolisthes manimaculis</name>
    <dbReference type="NCBI Taxonomy" id="1843537"/>
    <lineage>
        <taxon>Eukaryota</taxon>
        <taxon>Metazoa</taxon>
        <taxon>Ecdysozoa</taxon>
        <taxon>Arthropoda</taxon>
        <taxon>Crustacea</taxon>
        <taxon>Multicrustacea</taxon>
        <taxon>Malacostraca</taxon>
        <taxon>Eumalacostraca</taxon>
        <taxon>Eucarida</taxon>
        <taxon>Decapoda</taxon>
        <taxon>Pleocyemata</taxon>
        <taxon>Anomura</taxon>
        <taxon>Galatheoidea</taxon>
        <taxon>Porcellanidae</taxon>
        <taxon>Petrolisthes</taxon>
    </lineage>
</organism>
<gene>
    <name evidence="1" type="ORF">Pmani_029670</name>
</gene>
<accession>A0AAE1NZ40</accession>
<sequence length="74" mass="7969">MNVRVKGDVNLVLYDCGGGWMVVMGVKERSRGNCKHGVENEGEMKAVLIDHGGDGRDSSSVGGENDDMKFVRIG</sequence>